<dbReference type="PANTHER" id="PTHR10366:SF564">
    <property type="entry name" value="STEROL-4-ALPHA-CARBOXYLATE 3-DEHYDROGENASE, DECARBOXYLATING"/>
    <property type="match status" value="1"/>
</dbReference>
<proteinExistence type="inferred from homology"/>
<name>A0A2T4JBZ1_FUSBL</name>
<evidence type="ECO:0000256" key="2">
    <source>
        <dbReference type="ARBA" id="ARBA00023445"/>
    </source>
</evidence>
<dbReference type="CDD" id="cd05227">
    <property type="entry name" value="AR_SDR_e"/>
    <property type="match status" value="1"/>
</dbReference>
<reference evidence="4 5" key="1">
    <citation type="submission" date="2018-03" db="EMBL/GenBank/DDBJ databases">
        <title>Rhodobacter blasticus.</title>
        <authorList>
            <person name="Meyer T.E."/>
            <person name="Miller S."/>
            <person name="Lodha T."/>
            <person name="Gandham S."/>
            <person name="Chintalapati S."/>
            <person name="Chintalapati V.R."/>
        </authorList>
    </citation>
    <scope>NUCLEOTIDE SEQUENCE [LARGE SCALE GENOMIC DNA]</scope>
    <source>
        <strain evidence="4 5">DSM 2131</strain>
    </source>
</reference>
<dbReference type="EMBL" id="PZKE01000004">
    <property type="protein sequence ID" value="PTE15414.1"/>
    <property type="molecule type" value="Genomic_DNA"/>
</dbReference>
<keyword evidence="1" id="KW-0560">Oxidoreductase</keyword>
<dbReference type="Proteomes" id="UP000241362">
    <property type="component" value="Unassembled WGS sequence"/>
</dbReference>
<evidence type="ECO:0000313" key="5">
    <source>
        <dbReference type="Proteomes" id="UP000241362"/>
    </source>
</evidence>
<dbReference type="GO" id="GO:0016616">
    <property type="term" value="F:oxidoreductase activity, acting on the CH-OH group of donors, NAD or NADP as acceptor"/>
    <property type="evidence" value="ECO:0007669"/>
    <property type="project" value="TreeGrafter"/>
</dbReference>
<gene>
    <name evidence="4" type="ORF">C5F44_06355</name>
</gene>
<dbReference type="AlphaFoldDB" id="A0A2T4JBZ1"/>
<dbReference type="InterPro" id="IPR001509">
    <property type="entry name" value="Epimerase_deHydtase"/>
</dbReference>
<evidence type="ECO:0000256" key="1">
    <source>
        <dbReference type="ARBA" id="ARBA00023002"/>
    </source>
</evidence>
<dbReference type="InterPro" id="IPR036291">
    <property type="entry name" value="NAD(P)-bd_dom_sf"/>
</dbReference>
<dbReference type="RefSeq" id="WP_107672663.1">
    <property type="nucleotide sequence ID" value="NZ_PZKE01000004.1"/>
</dbReference>
<protein>
    <submittedName>
        <fullName evidence="4">Dihydrokaempferol 4-reductase</fullName>
    </submittedName>
</protein>
<evidence type="ECO:0000259" key="3">
    <source>
        <dbReference type="Pfam" id="PF01370"/>
    </source>
</evidence>
<evidence type="ECO:0000313" key="4">
    <source>
        <dbReference type="EMBL" id="PTE15414.1"/>
    </source>
</evidence>
<dbReference type="Pfam" id="PF01370">
    <property type="entry name" value="Epimerase"/>
    <property type="match status" value="1"/>
</dbReference>
<dbReference type="SUPFAM" id="SSF51735">
    <property type="entry name" value="NAD(P)-binding Rossmann-fold domains"/>
    <property type="match status" value="1"/>
</dbReference>
<dbReference type="InterPro" id="IPR050425">
    <property type="entry name" value="NAD(P)_dehydrat-like"/>
</dbReference>
<comment type="caution">
    <text evidence="4">The sequence shown here is derived from an EMBL/GenBank/DDBJ whole genome shotgun (WGS) entry which is preliminary data.</text>
</comment>
<accession>A0A2T4JBZ1</accession>
<sequence length="338" mass="36219">MTETILLTGVSGFIAKHIALAALLRGHSLRGTLRSPDRAEEVRAALRPHLPDASALDRLSFAVADLERDEGWPEAMVGVTAVIHCASPFPLVQPKDEQALIRPAVEGTLRVLRAAQAAGVTRVILTSSCVAVLNDGKDALQDEDDWCDLAAPGTTAYAKSKTLAEKAAWDFARANGLGLTTINPGLVAGPPLDGHFGSSLGLIERILKGRDPMLPPYGLPVVDVRDVAEMHLRALDRPETAGKRYISAAGSIPLAGIGQLFKAAYPTRRIPTREAPGFLLRLMAPFDPSIRALLPKLGRLERVSNLRAVQEMGMTFIPVSQALKASADWLVTSGRIWA</sequence>
<comment type="similarity">
    <text evidence="2">Belongs to the NAD(P)-dependent epimerase/dehydratase family. Dihydroflavonol-4-reductase subfamily.</text>
</comment>
<organism evidence="4 5">
    <name type="scientific">Fuscovulum blasticum DSM 2131</name>
    <dbReference type="NCBI Taxonomy" id="1188250"/>
    <lineage>
        <taxon>Bacteria</taxon>
        <taxon>Pseudomonadati</taxon>
        <taxon>Pseudomonadota</taxon>
        <taxon>Alphaproteobacteria</taxon>
        <taxon>Rhodobacterales</taxon>
        <taxon>Paracoccaceae</taxon>
        <taxon>Pseudogemmobacter</taxon>
    </lineage>
</organism>
<keyword evidence="5" id="KW-1185">Reference proteome</keyword>
<feature type="domain" description="NAD-dependent epimerase/dehydratase" evidence="3">
    <location>
        <begin position="5"/>
        <end position="242"/>
    </location>
</feature>
<dbReference type="Gene3D" id="3.40.50.720">
    <property type="entry name" value="NAD(P)-binding Rossmann-like Domain"/>
    <property type="match status" value="1"/>
</dbReference>
<dbReference type="PANTHER" id="PTHR10366">
    <property type="entry name" value="NAD DEPENDENT EPIMERASE/DEHYDRATASE"/>
    <property type="match status" value="1"/>
</dbReference>